<name>A0ABW4INI3_9ACTN</name>
<comment type="caution">
    <text evidence="1">The sequence shown here is derived from an EMBL/GenBank/DDBJ whole genome shotgun (WGS) entry which is preliminary data.</text>
</comment>
<evidence type="ECO:0000313" key="2">
    <source>
        <dbReference type="Proteomes" id="UP001597261"/>
    </source>
</evidence>
<dbReference type="RefSeq" id="WP_381081427.1">
    <property type="nucleotide sequence ID" value="NZ_JBHUDX010000028.1"/>
</dbReference>
<dbReference type="EMBL" id="JBHUDX010000028">
    <property type="protein sequence ID" value="MFD1658880.1"/>
    <property type="molecule type" value="Genomic_DNA"/>
</dbReference>
<reference evidence="2" key="1">
    <citation type="journal article" date="2019" name="Int. J. Syst. Evol. Microbiol.">
        <title>The Global Catalogue of Microorganisms (GCM) 10K type strain sequencing project: providing services to taxonomists for standard genome sequencing and annotation.</title>
        <authorList>
            <consortium name="The Broad Institute Genomics Platform"/>
            <consortium name="The Broad Institute Genome Sequencing Center for Infectious Disease"/>
            <person name="Wu L."/>
            <person name="Ma J."/>
        </authorList>
    </citation>
    <scope>NUCLEOTIDE SEQUENCE [LARGE SCALE GENOMIC DNA]</scope>
    <source>
        <strain evidence="2">CGMCC 1.12470</strain>
    </source>
</reference>
<proteinExistence type="predicted"/>
<evidence type="ECO:0000313" key="1">
    <source>
        <dbReference type="EMBL" id="MFD1658880.1"/>
    </source>
</evidence>
<organism evidence="1 2">
    <name type="scientific">Streptomyces caeni</name>
    <dbReference type="NCBI Taxonomy" id="2307231"/>
    <lineage>
        <taxon>Bacteria</taxon>
        <taxon>Bacillati</taxon>
        <taxon>Actinomycetota</taxon>
        <taxon>Actinomycetes</taxon>
        <taxon>Kitasatosporales</taxon>
        <taxon>Streptomycetaceae</taxon>
        <taxon>Streptomyces</taxon>
    </lineage>
</organism>
<sequence length="397" mass="40999">MNARSAWLSPSGQTREDTRVTQIGALTPVTDLRGRSGVLPGSADGIYRVTGLWLGGTAGGMTATVSPGRAVIQAADARGAYPIALTEPASLTFADGDAQYDRVDLVVLRVYDHAYDGSGRTEAVVEIVEGTPAATPSAPPAPDVSLVLFTVTVAAGTSAGTGGINWDTAPTDLRPTTVAIGGILPTRSDDNAAGGYPGHYRDIVNTLQRWDGTAWIPYPKGIGGIAPAGALTSGGYTGQYRDASNGVLQRWNGSAWTTAVVTPVFASSLDAGSTTSTAYTATLSATAVTSLTLTFTAPPTGAVLLHFGARMWTSGSTTAAAYMAPQITQDGTVFFNPVNDEYSAVYGGPVAGSVSTMWRLNGLTPGATCTMTALHRTNDSTVTCWFDNIFMRVDPAG</sequence>
<accession>A0ABW4INI3</accession>
<evidence type="ECO:0008006" key="3">
    <source>
        <dbReference type="Google" id="ProtNLM"/>
    </source>
</evidence>
<gene>
    <name evidence="1" type="ORF">ACFSL4_11840</name>
</gene>
<keyword evidence="2" id="KW-1185">Reference proteome</keyword>
<protein>
    <recommendedName>
        <fullName evidence="3">Minor tail protein</fullName>
    </recommendedName>
</protein>
<dbReference type="Proteomes" id="UP001597261">
    <property type="component" value="Unassembled WGS sequence"/>
</dbReference>